<comment type="similarity">
    <text evidence="1 9">Belongs to the peptidase S11 family.</text>
</comment>
<dbReference type="PRINTS" id="PR00725">
    <property type="entry name" value="DADACBPTASE1"/>
</dbReference>
<evidence type="ECO:0000313" key="13">
    <source>
        <dbReference type="Proteomes" id="UP000228495"/>
    </source>
</evidence>
<keyword evidence="6" id="KW-0961">Cell wall biogenesis/degradation</keyword>
<name>A0A2H0BGQ8_UNCKA</name>
<dbReference type="Gene3D" id="3.40.710.10">
    <property type="entry name" value="DD-peptidase/beta-lactamase superfamily"/>
    <property type="match status" value="1"/>
</dbReference>
<sequence length="337" mass="36675">MYTCYNFTLFKGHFLIVHIMRIFKIISLTFSTVAAIGIVSIAVASNDIPKTSSNVLGAISIPTTRQLPSQTFGDILVNIPIVPVKKSETSQPQILAESAVIIDLESATPLFEKNSHIPQYPASTTKIATALVALSTYSNSDILTVPSDIYQQSQGSSADLVPGDQLSAHDLIRLLLIGSANDAAYTLAINHPNGYDTFVSKMNDLAHATHLSNTSFSNPIGYDSQNNISTAYDLSILTVFALKEPEFRGIVSMPTFTASSTLIPQKTYSVTSTNELLTTVKGVTGVKTGWTPLANGLLITSIERNGHEVIIVVANSRERETDTRLLIDWVYNNYTWE</sequence>
<keyword evidence="3" id="KW-0378">Hydrolase</keyword>
<evidence type="ECO:0000256" key="3">
    <source>
        <dbReference type="ARBA" id="ARBA00022801"/>
    </source>
</evidence>
<keyword evidence="4" id="KW-0133">Cell shape</keyword>
<evidence type="ECO:0000256" key="5">
    <source>
        <dbReference type="ARBA" id="ARBA00022984"/>
    </source>
</evidence>
<dbReference type="PANTHER" id="PTHR21581">
    <property type="entry name" value="D-ALANYL-D-ALANINE CARBOXYPEPTIDASE"/>
    <property type="match status" value="1"/>
</dbReference>
<dbReference type="InterPro" id="IPR001967">
    <property type="entry name" value="Peptidase_S11_N"/>
</dbReference>
<protein>
    <recommendedName>
        <fullName evidence="11">Peptidase S11 D-alanyl-D-alanine carboxypeptidase A N-terminal domain-containing protein</fullName>
    </recommendedName>
</protein>
<evidence type="ECO:0000256" key="2">
    <source>
        <dbReference type="ARBA" id="ARBA00022729"/>
    </source>
</evidence>
<keyword evidence="2" id="KW-0732">Signal</keyword>
<feature type="domain" description="Peptidase S11 D-alanyl-D-alanine carboxypeptidase A N-terminal" evidence="11">
    <location>
        <begin position="87"/>
        <end position="316"/>
    </location>
</feature>
<gene>
    <name evidence="12" type="ORF">COX05_00970</name>
</gene>
<keyword evidence="10" id="KW-1133">Transmembrane helix</keyword>
<evidence type="ECO:0000259" key="11">
    <source>
        <dbReference type="Pfam" id="PF00768"/>
    </source>
</evidence>
<dbReference type="InterPro" id="IPR012338">
    <property type="entry name" value="Beta-lactam/transpept-like"/>
</dbReference>
<keyword evidence="10" id="KW-0472">Membrane</keyword>
<evidence type="ECO:0000256" key="9">
    <source>
        <dbReference type="RuleBase" id="RU004016"/>
    </source>
</evidence>
<feature type="binding site" evidence="8">
    <location>
        <position position="287"/>
    </location>
    <ligand>
        <name>substrate</name>
    </ligand>
</feature>
<evidence type="ECO:0000256" key="7">
    <source>
        <dbReference type="PIRSR" id="PIRSR618044-1"/>
    </source>
</evidence>
<dbReference type="EMBL" id="PCSU01000012">
    <property type="protein sequence ID" value="PIP56855.1"/>
    <property type="molecule type" value="Genomic_DNA"/>
</dbReference>
<organism evidence="12 13">
    <name type="scientific">candidate division WWE3 bacterium CG22_combo_CG10-13_8_21_14_all_39_12</name>
    <dbReference type="NCBI Taxonomy" id="1975094"/>
    <lineage>
        <taxon>Bacteria</taxon>
        <taxon>Katanobacteria</taxon>
    </lineage>
</organism>
<feature type="transmembrane region" description="Helical" evidence="10">
    <location>
        <begin position="21"/>
        <end position="44"/>
    </location>
</feature>
<dbReference type="GO" id="GO:0008360">
    <property type="term" value="P:regulation of cell shape"/>
    <property type="evidence" value="ECO:0007669"/>
    <property type="project" value="UniProtKB-KW"/>
</dbReference>
<evidence type="ECO:0000313" key="12">
    <source>
        <dbReference type="EMBL" id="PIP56855.1"/>
    </source>
</evidence>
<evidence type="ECO:0000256" key="4">
    <source>
        <dbReference type="ARBA" id="ARBA00022960"/>
    </source>
</evidence>
<dbReference type="AlphaFoldDB" id="A0A2H0BGQ8"/>
<feature type="active site" evidence="7">
    <location>
        <position position="179"/>
    </location>
</feature>
<evidence type="ECO:0000256" key="6">
    <source>
        <dbReference type="ARBA" id="ARBA00023316"/>
    </source>
</evidence>
<feature type="active site" description="Acyl-ester intermediate" evidence="7">
    <location>
        <position position="123"/>
    </location>
</feature>
<evidence type="ECO:0000256" key="8">
    <source>
        <dbReference type="PIRSR" id="PIRSR618044-2"/>
    </source>
</evidence>
<evidence type="ECO:0000256" key="10">
    <source>
        <dbReference type="SAM" id="Phobius"/>
    </source>
</evidence>
<dbReference type="GO" id="GO:0006508">
    <property type="term" value="P:proteolysis"/>
    <property type="evidence" value="ECO:0007669"/>
    <property type="project" value="InterPro"/>
</dbReference>
<feature type="active site" description="Proton acceptor" evidence="7">
    <location>
        <position position="126"/>
    </location>
</feature>
<dbReference type="PANTHER" id="PTHR21581:SF33">
    <property type="entry name" value="D-ALANYL-D-ALANINE CARBOXYPEPTIDASE DACB"/>
    <property type="match status" value="1"/>
</dbReference>
<dbReference type="GO" id="GO:0009252">
    <property type="term" value="P:peptidoglycan biosynthetic process"/>
    <property type="evidence" value="ECO:0007669"/>
    <property type="project" value="UniProtKB-KW"/>
</dbReference>
<dbReference type="Pfam" id="PF00768">
    <property type="entry name" value="Peptidase_S11"/>
    <property type="match status" value="1"/>
</dbReference>
<dbReference type="GO" id="GO:0009002">
    <property type="term" value="F:serine-type D-Ala-D-Ala carboxypeptidase activity"/>
    <property type="evidence" value="ECO:0007669"/>
    <property type="project" value="InterPro"/>
</dbReference>
<keyword evidence="5" id="KW-0573">Peptidoglycan synthesis</keyword>
<dbReference type="InterPro" id="IPR018044">
    <property type="entry name" value="Peptidase_S11"/>
</dbReference>
<keyword evidence="10" id="KW-0812">Transmembrane</keyword>
<dbReference type="SUPFAM" id="SSF56601">
    <property type="entry name" value="beta-lactamase/transpeptidase-like"/>
    <property type="match status" value="1"/>
</dbReference>
<reference evidence="12 13" key="1">
    <citation type="submission" date="2017-09" db="EMBL/GenBank/DDBJ databases">
        <title>Depth-based differentiation of microbial function through sediment-hosted aquifers and enrichment of novel symbionts in the deep terrestrial subsurface.</title>
        <authorList>
            <person name="Probst A.J."/>
            <person name="Ladd B."/>
            <person name="Jarett J.K."/>
            <person name="Geller-Mcgrath D.E."/>
            <person name="Sieber C.M."/>
            <person name="Emerson J.B."/>
            <person name="Anantharaman K."/>
            <person name="Thomas B.C."/>
            <person name="Malmstrom R."/>
            <person name="Stieglmeier M."/>
            <person name="Klingl A."/>
            <person name="Woyke T."/>
            <person name="Ryan C.M."/>
            <person name="Banfield J.F."/>
        </authorList>
    </citation>
    <scope>NUCLEOTIDE SEQUENCE [LARGE SCALE GENOMIC DNA]</scope>
    <source>
        <strain evidence="12">CG22_combo_CG10-13_8_21_14_all_39_12</strain>
    </source>
</reference>
<proteinExistence type="inferred from homology"/>
<dbReference type="GO" id="GO:0071555">
    <property type="term" value="P:cell wall organization"/>
    <property type="evidence" value="ECO:0007669"/>
    <property type="project" value="UniProtKB-KW"/>
</dbReference>
<comment type="caution">
    <text evidence="12">The sequence shown here is derived from an EMBL/GenBank/DDBJ whole genome shotgun (WGS) entry which is preliminary data.</text>
</comment>
<accession>A0A2H0BGQ8</accession>
<dbReference type="Proteomes" id="UP000228495">
    <property type="component" value="Unassembled WGS sequence"/>
</dbReference>
<evidence type="ECO:0000256" key="1">
    <source>
        <dbReference type="ARBA" id="ARBA00007164"/>
    </source>
</evidence>